<evidence type="ECO:0000256" key="2">
    <source>
        <dbReference type="ARBA" id="ARBA00009836"/>
    </source>
</evidence>
<comment type="function">
    <text evidence="1">Catalyzes the last step of tRNA splicing, the transfer of the splice junction 2'-phosphate from ligated tRNA to NAD to produce ADP-ribose 1''-2'' cyclic phosphate.</text>
</comment>
<name>A0A0C3K1L8_PISTI</name>
<evidence type="ECO:0000256" key="5">
    <source>
        <dbReference type="ARBA" id="ARBA00023027"/>
    </source>
</evidence>
<dbReference type="InParanoid" id="A0A0C3K1L8"/>
<dbReference type="AlphaFoldDB" id="A0A0C3K1L8"/>
<dbReference type="GO" id="GO:0006388">
    <property type="term" value="P:tRNA splicing, via endonucleolytic cleavage and ligation"/>
    <property type="evidence" value="ECO:0007669"/>
    <property type="project" value="TreeGrafter"/>
</dbReference>
<dbReference type="EMBL" id="KN831976">
    <property type="protein sequence ID" value="KIO03432.1"/>
    <property type="molecule type" value="Genomic_DNA"/>
</dbReference>
<evidence type="ECO:0000256" key="4">
    <source>
        <dbReference type="ARBA" id="ARBA00022679"/>
    </source>
</evidence>
<gene>
    <name evidence="8" type="ORF">M404DRAFT_27065</name>
</gene>
<feature type="compositionally biased region" description="Basic residues" evidence="7">
    <location>
        <begin position="8"/>
        <end position="17"/>
    </location>
</feature>
<reference evidence="8 9" key="1">
    <citation type="submission" date="2014-04" db="EMBL/GenBank/DDBJ databases">
        <authorList>
            <consortium name="DOE Joint Genome Institute"/>
            <person name="Kuo A."/>
            <person name="Kohler A."/>
            <person name="Costa M.D."/>
            <person name="Nagy L.G."/>
            <person name="Floudas D."/>
            <person name="Copeland A."/>
            <person name="Barry K.W."/>
            <person name="Cichocki N."/>
            <person name="Veneault-Fourrey C."/>
            <person name="LaButti K."/>
            <person name="Lindquist E.A."/>
            <person name="Lipzen A."/>
            <person name="Lundell T."/>
            <person name="Morin E."/>
            <person name="Murat C."/>
            <person name="Sun H."/>
            <person name="Tunlid A."/>
            <person name="Henrissat B."/>
            <person name="Grigoriev I.V."/>
            <person name="Hibbett D.S."/>
            <person name="Martin F."/>
            <person name="Nordberg H.P."/>
            <person name="Cantor M.N."/>
            <person name="Hua S.X."/>
        </authorList>
    </citation>
    <scope>NUCLEOTIDE SEQUENCE [LARGE SCALE GENOMIC DNA]</scope>
    <source>
        <strain evidence="8 9">Marx 270</strain>
    </source>
</reference>
<dbReference type="FunCoup" id="A0A0C3K1L8">
    <property type="interactions" value="37"/>
</dbReference>
<dbReference type="PANTHER" id="PTHR12684:SF2">
    <property type="entry name" value="TRNA 2'-PHOSPHOTRANSFERASE 1"/>
    <property type="match status" value="1"/>
</dbReference>
<evidence type="ECO:0000256" key="6">
    <source>
        <dbReference type="ARBA" id="ARBA00047949"/>
    </source>
</evidence>
<dbReference type="PANTHER" id="PTHR12684">
    <property type="entry name" value="PUTATIVE PHOSPHOTRANSFERASE"/>
    <property type="match status" value="1"/>
</dbReference>
<dbReference type="SUPFAM" id="SSF56399">
    <property type="entry name" value="ADP-ribosylation"/>
    <property type="match status" value="1"/>
</dbReference>
<dbReference type="GO" id="GO:0000215">
    <property type="term" value="F:tRNA 2'-phosphotransferase activity"/>
    <property type="evidence" value="ECO:0007669"/>
    <property type="project" value="UniProtKB-EC"/>
</dbReference>
<evidence type="ECO:0000313" key="8">
    <source>
        <dbReference type="EMBL" id="KIO03432.1"/>
    </source>
</evidence>
<dbReference type="STRING" id="870435.A0A0C3K1L8"/>
<dbReference type="OrthoDB" id="419694at2759"/>
<reference evidence="9" key="2">
    <citation type="submission" date="2015-01" db="EMBL/GenBank/DDBJ databases">
        <title>Evolutionary Origins and Diversification of the Mycorrhizal Mutualists.</title>
        <authorList>
            <consortium name="DOE Joint Genome Institute"/>
            <consortium name="Mycorrhizal Genomics Consortium"/>
            <person name="Kohler A."/>
            <person name="Kuo A."/>
            <person name="Nagy L.G."/>
            <person name="Floudas D."/>
            <person name="Copeland A."/>
            <person name="Barry K.W."/>
            <person name="Cichocki N."/>
            <person name="Veneault-Fourrey C."/>
            <person name="LaButti K."/>
            <person name="Lindquist E.A."/>
            <person name="Lipzen A."/>
            <person name="Lundell T."/>
            <person name="Morin E."/>
            <person name="Murat C."/>
            <person name="Riley R."/>
            <person name="Ohm R."/>
            <person name="Sun H."/>
            <person name="Tunlid A."/>
            <person name="Henrissat B."/>
            <person name="Grigoriev I.V."/>
            <person name="Hibbett D.S."/>
            <person name="Martin F."/>
        </authorList>
    </citation>
    <scope>NUCLEOTIDE SEQUENCE [LARGE SCALE GENOMIC DNA]</scope>
    <source>
        <strain evidence="9">Marx 270</strain>
    </source>
</reference>
<feature type="region of interest" description="Disordered" evidence="7">
    <location>
        <begin position="1"/>
        <end position="25"/>
    </location>
</feature>
<proteinExistence type="inferred from homology"/>
<evidence type="ECO:0000256" key="1">
    <source>
        <dbReference type="ARBA" id="ARBA00003343"/>
    </source>
</evidence>
<sequence>MSAETQNKKKPTPRQRGHPRDPPEVRLSKSLSWLLRHGAKTTGLQIRSDGYARVSDVVRTTNIYFNANELTRYQLANVMFKDVTFLQLQEIVNRDQKNRYHLLFEPCLTPSNNSGDDLWWIRANQGHSIKDVKLDLQPISSASEIPLAVHGTTRKAWELIATQGLSRMKRNHVHLAQGVPGSGILSGMRNSSQVLIFIDVQKAIDAGIRFHLSKNGVVLTEGDAKGILGPQFFQRVEYADRTPVPGWEGSGPVIPREVEITQIRLAERAADHTSVAESGRDNISAL</sequence>
<dbReference type="Gene3D" id="1.10.10.970">
    <property type="entry name" value="RNA 2'-phosphotransferase, Tpt1/KptA family, N-terminal domain"/>
    <property type="match status" value="1"/>
</dbReference>
<dbReference type="Pfam" id="PF01885">
    <property type="entry name" value="PTS_2-RNA"/>
    <property type="match status" value="1"/>
</dbReference>
<dbReference type="EC" id="2.7.1.160" evidence="3"/>
<dbReference type="InterPro" id="IPR042081">
    <property type="entry name" value="RNA_2'-PTrans_C"/>
</dbReference>
<dbReference type="InterPro" id="IPR042080">
    <property type="entry name" value="RNA_2'-PTrans_N"/>
</dbReference>
<organism evidence="8 9">
    <name type="scientific">Pisolithus tinctorius Marx 270</name>
    <dbReference type="NCBI Taxonomy" id="870435"/>
    <lineage>
        <taxon>Eukaryota</taxon>
        <taxon>Fungi</taxon>
        <taxon>Dikarya</taxon>
        <taxon>Basidiomycota</taxon>
        <taxon>Agaricomycotina</taxon>
        <taxon>Agaricomycetes</taxon>
        <taxon>Agaricomycetidae</taxon>
        <taxon>Boletales</taxon>
        <taxon>Sclerodermatineae</taxon>
        <taxon>Pisolithaceae</taxon>
        <taxon>Pisolithus</taxon>
    </lineage>
</organism>
<comment type="catalytic activity">
    <reaction evidence="6">
        <text>2'-phospho-[ligated tRNA] + NAD(+) = mature tRNA + ADP-alpha-D-ribose 1'',2''-cyclic phosphate + nicotinamide</text>
        <dbReference type="Rhea" id="RHEA:23324"/>
        <dbReference type="Rhea" id="RHEA-COMP:11106"/>
        <dbReference type="Rhea" id="RHEA-COMP:11107"/>
        <dbReference type="ChEBI" id="CHEBI:17154"/>
        <dbReference type="ChEBI" id="CHEBI:57540"/>
        <dbReference type="ChEBI" id="CHEBI:76596"/>
        <dbReference type="ChEBI" id="CHEBI:82883"/>
        <dbReference type="ChEBI" id="CHEBI:85027"/>
        <dbReference type="EC" id="2.7.1.160"/>
    </reaction>
</comment>
<dbReference type="Proteomes" id="UP000054217">
    <property type="component" value="Unassembled WGS sequence"/>
</dbReference>
<evidence type="ECO:0000256" key="3">
    <source>
        <dbReference type="ARBA" id="ARBA00012007"/>
    </source>
</evidence>
<keyword evidence="5" id="KW-0520">NAD</keyword>
<accession>A0A0C3K1L8</accession>
<dbReference type="HOGENOM" id="CLU_052998_1_0_1"/>
<dbReference type="InterPro" id="IPR002745">
    <property type="entry name" value="Ptrans_KptA/Tpt1"/>
</dbReference>
<evidence type="ECO:0000313" key="9">
    <source>
        <dbReference type="Proteomes" id="UP000054217"/>
    </source>
</evidence>
<keyword evidence="9" id="KW-1185">Reference proteome</keyword>
<keyword evidence="4" id="KW-0808">Transferase</keyword>
<protein>
    <recommendedName>
        <fullName evidence="3">2'-phosphotransferase</fullName>
        <ecNumber evidence="3">2.7.1.160</ecNumber>
    </recommendedName>
</protein>
<comment type="similarity">
    <text evidence="2">Belongs to the KptA/TPT1 family.</text>
</comment>
<dbReference type="Gene3D" id="3.20.170.30">
    <property type="match status" value="1"/>
</dbReference>
<evidence type="ECO:0000256" key="7">
    <source>
        <dbReference type="SAM" id="MobiDB-lite"/>
    </source>
</evidence>